<gene>
    <name evidence="9" type="ORF">EGYM00392_LOCUS17489</name>
</gene>
<dbReference type="PANTHER" id="PTHR12013">
    <property type="entry name" value="SIGNAL RECOGNITION PARTICLE 14 KD PROTEIN"/>
    <property type="match status" value="1"/>
</dbReference>
<comment type="subunit">
    <text evidence="7">Heterodimer with SRP9; binds RNA as heterodimer. Component of a signal recognition particle (SRP) complex that consists of a 7SL RNA molecule of 300 nucleotides and six protein subunits: SRP72, SRP68, SRP54, SRP19, SRP14 and SRP9.</text>
</comment>
<dbReference type="InterPro" id="IPR003210">
    <property type="entry name" value="Signal_recog_particle_SRP14"/>
</dbReference>
<evidence type="ECO:0000256" key="5">
    <source>
        <dbReference type="ARBA" id="ARBA00023135"/>
    </source>
</evidence>
<accession>A0A7S1IAR9</accession>
<dbReference type="GO" id="GO:0006614">
    <property type="term" value="P:SRP-dependent cotranslational protein targeting to membrane"/>
    <property type="evidence" value="ECO:0007669"/>
    <property type="project" value="UniProtKB-UniRule"/>
</dbReference>
<keyword evidence="5 7" id="KW-0733">Signal recognition particle</keyword>
<dbReference type="GO" id="GO:0030942">
    <property type="term" value="F:endoplasmic reticulum signal peptide binding"/>
    <property type="evidence" value="ECO:0007669"/>
    <property type="project" value="UniProtKB-UniRule"/>
</dbReference>
<dbReference type="EMBL" id="HBGA01047680">
    <property type="protein sequence ID" value="CAD9006399.1"/>
    <property type="molecule type" value="Transcribed_RNA"/>
</dbReference>
<sequence length="120" mass="13391">MVLVDEPTFLLETAKLFTKTRQKGSVWITIKKCPPPVKKADKEKPQVAMALVRCTDGKKTIGTLINASNVVRFQVQFASLMKTNIDNLKKMDDKKKKDKKPSAKPAAQAQAPKKKGTHKE</sequence>
<keyword evidence="4 7" id="KW-0694">RNA-binding</keyword>
<proteinExistence type="inferred from homology"/>
<dbReference type="Gene3D" id="3.30.720.10">
    <property type="entry name" value="Signal recognition particle alu RNA binding heterodimer, srp9/1"/>
    <property type="match status" value="1"/>
</dbReference>
<organism evidence="9">
    <name type="scientific">Eutreptiella gymnastica</name>
    <dbReference type="NCBI Taxonomy" id="73025"/>
    <lineage>
        <taxon>Eukaryota</taxon>
        <taxon>Discoba</taxon>
        <taxon>Euglenozoa</taxon>
        <taxon>Euglenida</taxon>
        <taxon>Spirocuta</taxon>
        <taxon>Euglenophyceae</taxon>
        <taxon>Eutreptiales</taxon>
        <taxon>Eutreptiaceae</taxon>
        <taxon>Eutreptiella</taxon>
    </lineage>
</organism>
<dbReference type="SUPFAM" id="SSF54762">
    <property type="entry name" value="Signal recognition particle alu RNA binding heterodimer, SRP9/14"/>
    <property type="match status" value="1"/>
</dbReference>
<evidence type="ECO:0000256" key="1">
    <source>
        <dbReference type="ARBA" id="ARBA00004496"/>
    </source>
</evidence>
<dbReference type="AlphaFoldDB" id="A0A7S1IAR9"/>
<evidence type="ECO:0000256" key="4">
    <source>
        <dbReference type="ARBA" id="ARBA00022884"/>
    </source>
</evidence>
<evidence type="ECO:0000313" key="9">
    <source>
        <dbReference type="EMBL" id="CAD9006399.1"/>
    </source>
</evidence>
<reference evidence="9" key="1">
    <citation type="submission" date="2021-01" db="EMBL/GenBank/DDBJ databases">
        <authorList>
            <person name="Corre E."/>
            <person name="Pelletier E."/>
            <person name="Niang G."/>
            <person name="Scheremetjew M."/>
            <person name="Finn R."/>
            <person name="Kale V."/>
            <person name="Holt S."/>
            <person name="Cochrane G."/>
            <person name="Meng A."/>
            <person name="Brown T."/>
            <person name="Cohen L."/>
        </authorList>
    </citation>
    <scope>NUCLEOTIDE SEQUENCE</scope>
    <source>
        <strain evidence="9">NIES-381</strain>
    </source>
</reference>
<evidence type="ECO:0000256" key="8">
    <source>
        <dbReference type="SAM" id="MobiDB-lite"/>
    </source>
</evidence>
<keyword evidence="3 7" id="KW-0963">Cytoplasm</keyword>
<feature type="region of interest" description="Disordered" evidence="8">
    <location>
        <begin position="88"/>
        <end position="120"/>
    </location>
</feature>
<evidence type="ECO:0000256" key="2">
    <source>
        <dbReference type="ARBA" id="ARBA00010349"/>
    </source>
</evidence>
<dbReference type="GO" id="GO:0008312">
    <property type="term" value="F:7S RNA binding"/>
    <property type="evidence" value="ECO:0007669"/>
    <property type="project" value="UniProtKB-UniRule"/>
</dbReference>
<comment type="subcellular location">
    <subcellularLocation>
        <location evidence="1 7">Cytoplasm</location>
    </subcellularLocation>
</comment>
<keyword evidence="6 7" id="KW-0687">Ribonucleoprotein</keyword>
<evidence type="ECO:0000256" key="7">
    <source>
        <dbReference type="RuleBase" id="RU368100"/>
    </source>
</evidence>
<comment type="function">
    <text evidence="7">Component of the signal recognition particle (SRP) complex, a ribonucleoprotein complex that mediates the cotranslational targeting of secretory and membrane proteins to the endoplasmic reticulum (ER). SRP9 together with SRP14 and the Alu portion of the SRP RNA, constitutes the elongation arrest domain of SRP. The complex of SRP9 and SRP14 is required for SRP RNA binding.</text>
</comment>
<dbReference type="InterPro" id="IPR009018">
    <property type="entry name" value="Signal_recog_particle_SRP9/14"/>
</dbReference>
<dbReference type="Pfam" id="PF02290">
    <property type="entry name" value="SRP14"/>
    <property type="match status" value="1"/>
</dbReference>
<protein>
    <recommendedName>
        <fullName evidence="7">Signal recognition particle 14 kDa protein</fullName>
        <shortName evidence="7">SRP14</shortName>
    </recommendedName>
</protein>
<evidence type="ECO:0000256" key="3">
    <source>
        <dbReference type="ARBA" id="ARBA00022490"/>
    </source>
</evidence>
<comment type="similarity">
    <text evidence="2 7">Belongs to the SRP14 family.</text>
</comment>
<evidence type="ECO:0000256" key="6">
    <source>
        <dbReference type="ARBA" id="ARBA00023274"/>
    </source>
</evidence>
<dbReference type="GO" id="GO:0005786">
    <property type="term" value="C:signal recognition particle, endoplasmic reticulum targeting"/>
    <property type="evidence" value="ECO:0007669"/>
    <property type="project" value="UniProtKB-UniRule"/>
</dbReference>
<name>A0A7S1IAR9_9EUGL</name>